<dbReference type="PIRSF" id="PIRSF001529">
    <property type="entry name" value="Ser-tRNA-synth_IIa"/>
    <property type="match status" value="1"/>
</dbReference>
<evidence type="ECO:0000256" key="6">
    <source>
        <dbReference type="ARBA" id="ARBA00023146"/>
    </source>
</evidence>
<feature type="coiled-coil region" evidence="10">
    <location>
        <begin position="78"/>
        <end position="105"/>
    </location>
</feature>
<evidence type="ECO:0000256" key="8">
    <source>
        <dbReference type="PIRSR" id="PIRSR001529-1"/>
    </source>
</evidence>
<dbReference type="Proteomes" id="UP000186309">
    <property type="component" value="Chromosome"/>
</dbReference>
<dbReference type="InterPro" id="IPR015866">
    <property type="entry name" value="Ser-tRNA-synth_1_N"/>
</dbReference>
<dbReference type="GO" id="GO:0006434">
    <property type="term" value="P:seryl-tRNA aminoacylation"/>
    <property type="evidence" value="ECO:0007669"/>
    <property type="project" value="UniProtKB-UniRule"/>
</dbReference>
<comment type="subunit">
    <text evidence="7">Homodimer. The tRNA molecule binds across the dimer.</text>
</comment>
<dbReference type="PROSITE" id="PS50862">
    <property type="entry name" value="AA_TRNA_LIGASE_II"/>
    <property type="match status" value="1"/>
</dbReference>
<comment type="domain">
    <text evidence="7">Consists of two distinct domains, a catalytic core and a N-terminal extension that is involved in tRNA binding.</text>
</comment>
<comment type="function">
    <text evidence="7">Catalyzes the attachment of serine to tRNA(Ser). Is also able to aminoacylate tRNA(Sec) with serine, to form the misacylated tRNA L-seryl-tRNA(Sec), which will be further converted into selenocysteinyl-tRNA(Sec).</text>
</comment>
<dbReference type="SUPFAM" id="SSF46589">
    <property type="entry name" value="tRNA-binding arm"/>
    <property type="match status" value="1"/>
</dbReference>
<feature type="binding site" evidence="7">
    <location>
        <position position="390"/>
    </location>
    <ligand>
        <name>L-serine</name>
        <dbReference type="ChEBI" id="CHEBI:33384"/>
    </ligand>
</feature>
<feature type="binding site" evidence="7 9">
    <location>
        <begin position="264"/>
        <end position="266"/>
    </location>
    <ligand>
        <name>ATP</name>
        <dbReference type="ChEBI" id="CHEBI:30616"/>
    </ligand>
</feature>
<dbReference type="InterPro" id="IPR006195">
    <property type="entry name" value="aa-tRNA-synth_II"/>
</dbReference>
<dbReference type="PANTHER" id="PTHR11778">
    <property type="entry name" value="SERYL-TRNA SYNTHETASE"/>
    <property type="match status" value="1"/>
</dbReference>
<feature type="site" description="Important for serine binding" evidence="8">
    <location>
        <position position="390"/>
    </location>
</feature>
<dbReference type="HAMAP" id="MF_00176">
    <property type="entry name" value="Ser_tRNA_synth_type1"/>
    <property type="match status" value="1"/>
</dbReference>
<feature type="binding site" evidence="7">
    <location>
        <begin position="233"/>
        <end position="235"/>
    </location>
    <ligand>
        <name>L-serine</name>
        <dbReference type="ChEBI" id="CHEBI:33384"/>
    </ligand>
</feature>
<dbReference type="EMBL" id="CP019082">
    <property type="protein sequence ID" value="APW62334.1"/>
    <property type="molecule type" value="Genomic_DNA"/>
</dbReference>
<feature type="binding site" evidence="9">
    <location>
        <begin position="280"/>
        <end position="283"/>
    </location>
    <ligand>
        <name>ATP</name>
        <dbReference type="ChEBI" id="CHEBI:30616"/>
    </ligand>
</feature>
<evidence type="ECO:0000256" key="3">
    <source>
        <dbReference type="ARBA" id="ARBA00022741"/>
    </source>
</evidence>
<feature type="binding site" evidence="7 8">
    <location>
        <position position="287"/>
    </location>
    <ligand>
        <name>L-serine</name>
        <dbReference type="ChEBI" id="CHEBI:33384"/>
    </ligand>
</feature>
<reference evidence="13" key="1">
    <citation type="submission" date="2016-12" db="EMBL/GenBank/DDBJ databases">
        <title>Comparative genomics of four Isosphaeraceae planctomycetes: a common pool of plasmids and glycoside hydrolase genes.</title>
        <authorList>
            <person name="Ivanova A."/>
        </authorList>
    </citation>
    <scope>NUCLEOTIDE SEQUENCE [LARGE SCALE GENOMIC DNA]</scope>
    <source>
        <strain evidence="13">PX4</strain>
    </source>
</reference>
<dbReference type="Gene3D" id="3.30.930.10">
    <property type="entry name" value="Bira Bifunctional Protein, Domain 2"/>
    <property type="match status" value="1"/>
</dbReference>
<keyword evidence="5 7" id="KW-0648">Protein biosynthesis</keyword>
<comment type="catalytic activity">
    <reaction evidence="7">
        <text>tRNA(Ser) + L-serine + ATP = L-seryl-tRNA(Ser) + AMP + diphosphate + H(+)</text>
        <dbReference type="Rhea" id="RHEA:12292"/>
        <dbReference type="Rhea" id="RHEA-COMP:9669"/>
        <dbReference type="Rhea" id="RHEA-COMP:9703"/>
        <dbReference type="ChEBI" id="CHEBI:15378"/>
        <dbReference type="ChEBI" id="CHEBI:30616"/>
        <dbReference type="ChEBI" id="CHEBI:33019"/>
        <dbReference type="ChEBI" id="CHEBI:33384"/>
        <dbReference type="ChEBI" id="CHEBI:78442"/>
        <dbReference type="ChEBI" id="CHEBI:78533"/>
        <dbReference type="ChEBI" id="CHEBI:456215"/>
        <dbReference type="EC" id="6.1.1.11"/>
    </reaction>
</comment>
<dbReference type="RefSeq" id="WP_076348360.1">
    <property type="nucleotide sequence ID" value="NZ_CP019082.1"/>
</dbReference>
<dbReference type="EC" id="6.1.1.11" evidence="7"/>
<accession>A0A1U7CTR7</accession>
<evidence type="ECO:0000256" key="5">
    <source>
        <dbReference type="ARBA" id="ARBA00022917"/>
    </source>
</evidence>
<evidence type="ECO:0000256" key="2">
    <source>
        <dbReference type="ARBA" id="ARBA00022598"/>
    </source>
</evidence>
<name>A0A1U7CTR7_9BACT</name>
<dbReference type="FunFam" id="3.30.930.10:FF:000055">
    <property type="entry name" value="Serine--tRNA ligase"/>
    <property type="match status" value="1"/>
</dbReference>
<keyword evidence="3 7" id="KW-0547">Nucleotide-binding</keyword>
<keyword evidence="10" id="KW-0175">Coiled coil</keyword>
<comment type="catalytic activity">
    <reaction evidence="7">
        <text>tRNA(Sec) + L-serine + ATP = L-seryl-tRNA(Sec) + AMP + diphosphate + H(+)</text>
        <dbReference type="Rhea" id="RHEA:42580"/>
        <dbReference type="Rhea" id="RHEA-COMP:9742"/>
        <dbReference type="Rhea" id="RHEA-COMP:10128"/>
        <dbReference type="ChEBI" id="CHEBI:15378"/>
        <dbReference type="ChEBI" id="CHEBI:30616"/>
        <dbReference type="ChEBI" id="CHEBI:33019"/>
        <dbReference type="ChEBI" id="CHEBI:33384"/>
        <dbReference type="ChEBI" id="CHEBI:78442"/>
        <dbReference type="ChEBI" id="CHEBI:78533"/>
        <dbReference type="ChEBI" id="CHEBI:456215"/>
        <dbReference type="EC" id="6.1.1.11"/>
    </reaction>
</comment>
<comment type="pathway">
    <text evidence="7">Aminoacyl-tRNA biosynthesis; selenocysteinyl-tRNA(Sec) biosynthesis; L-seryl-tRNA(Sec) from L-serine and tRNA(Sec): step 1/1.</text>
</comment>
<dbReference type="KEGG" id="pbor:BSF38_03873"/>
<keyword evidence="13" id="KW-1185">Reference proteome</keyword>
<evidence type="ECO:0000256" key="9">
    <source>
        <dbReference type="PIRSR" id="PIRSR001529-2"/>
    </source>
</evidence>
<dbReference type="InterPro" id="IPR042103">
    <property type="entry name" value="SerRS_1_N_sf"/>
</dbReference>
<dbReference type="OrthoDB" id="9804647at2"/>
<feature type="binding site" evidence="8">
    <location>
        <position position="264"/>
    </location>
    <ligand>
        <name>L-serine</name>
        <dbReference type="ChEBI" id="CHEBI:33384"/>
    </ligand>
</feature>
<gene>
    <name evidence="7 12" type="primary">serS</name>
    <name evidence="12" type="ORF">BSF38_03873</name>
</gene>
<evidence type="ECO:0000259" key="11">
    <source>
        <dbReference type="PROSITE" id="PS50862"/>
    </source>
</evidence>
<evidence type="ECO:0000256" key="10">
    <source>
        <dbReference type="SAM" id="Coils"/>
    </source>
</evidence>
<dbReference type="STRING" id="1387353.BSF38_03873"/>
<keyword evidence="2 7" id="KW-0436">Ligase</keyword>
<dbReference type="Gene3D" id="1.10.287.40">
    <property type="entry name" value="Serine-tRNA synthetase, tRNA binding domain"/>
    <property type="match status" value="1"/>
</dbReference>
<dbReference type="NCBIfam" id="TIGR00414">
    <property type="entry name" value="serS"/>
    <property type="match status" value="1"/>
</dbReference>
<organism evidence="12 13">
    <name type="scientific">Paludisphaera borealis</name>
    <dbReference type="NCBI Taxonomy" id="1387353"/>
    <lineage>
        <taxon>Bacteria</taxon>
        <taxon>Pseudomonadati</taxon>
        <taxon>Planctomycetota</taxon>
        <taxon>Planctomycetia</taxon>
        <taxon>Isosphaerales</taxon>
        <taxon>Isosphaeraceae</taxon>
        <taxon>Paludisphaera</taxon>
    </lineage>
</organism>
<keyword evidence="4 7" id="KW-0067">ATP-binding</keyword>
<feature type="binding site" evidence="7">
    <location>
        <position position="280"/>
    </location>
    <ligand>
        <name>ATP</name>
        <dbReference type="ChEBI" id="CHEBI:30616"/>
    </ligand>
</feature>
<dbReference type="Pfam" id="PF02403">
    <property type="entry name" value="Seryl_tRNA_N"/>
    <property type="match status" value="1"/>
</dbReference>
<dbReference type="GO" id="GO:0004828">
    <property type="term" value="F:serine-tRNA ligase activity"/>
    <property type="evidence" value="ECO:0007669"/>
    <property type="project" value="UniProtKB-UniRule"/>
</dbReference>
<keyword evidence="1 7" id="KW-0963">Cytoplasm</keyword>
<dbReference type="InterPro" id="IPR010978">
    <property type="entry name" value="tRNA-bd_arm"/>
</dbReference>
<comment type="subcellular location">
    <subcellularLocation>
        <location evidence="7">Cytoplasm</location>
    </subcellularLocation>
</comment>
<dbReference type="GO" id="GO:0005524">
    <property type="term" value="F:ATP binding"/>
    <property type="evidence" value="ECO:0007669"/>
    <property type="project" value="UniProtKB-UniRule"/>
</dbReference>
<evidence type="ECO:0000313" key="13">
    <source>
        <dbReference type="Proteomes" id="UP000186309"/>
    </source>
</evidence>
<proteinExistence type="inferred from homology"/>
<comment type="similarity">
    <text evidence="7">Belongs to the class-II aminoacyl-tRNA synthetase family. Type-1 seryl-tRNA synthetase subfamily.</text>
</comment>
<protein>
    <recommendedName>
        <fullName evidence="7">Serine--tRNA ligase</fullName>
        <ecNumber evidence="7">6.1.1.11</ecNumber>
    </recommendedName>
    <alternativeName>
        <fullName evidence="7">Seryl-tRNA synthetase</fullName>
        <shortName evidence="7">SerRS</shortName>
    </alternativeName>
    <alternativeName>
        <fullName evidence="7">Seryl-tRNA(Ser/Sec) synthetase</fullName>
    </alternativeName>
</protein>
<evidence type="ECO:0000256" key="7">
    <source>
        <dbReference type="HAMAP-Rule" id="MF_00176"/>
    </source>
</evidence>
<dbReference type="PRINTS" id="PR00981">
    <property type="entry name" value="TRNASYNTHSER"/>
</dbReference>
<dbReference type="GO" id="GO:0016260">
    <property type="term" value="P:selenocysteine biosynthetic process"/>
    <property type="evidence" value="ECO:0007669"/>
    <property type="project" value="UniProtKB-UniRule"/>
</dbReference>
<evidence type="ECO:0000313" key="12">
    <source>
        <dbReference type="EMBL" id="APW62334.1"/>
    </source>
</evidence>
<dbReference type="Pfam" id="PF00587">
    <property type="entry name" value="tRNA-synt_2b"/>
    <property type="match status" value="1"/>
</dbReference>
<dbReference type="SUPFAM" id="SSF55681">
    <property type="entry name" value="Class II aaRS and biotin synthetases"/>
    <property type="match status" value="1"/>
</dbReference>
<feature type="binding site" evidence="8">
    <location>
        <position position="388"/>
    </location>
    <ligand>
        <name>L-serine</name>
        <dbReference type="ChEBI" id="CHEBI:33384"/>
    </ligand>
</feature>
<feature type="domain" description="Aminoacyl-transfer RNA synthetases class-II family profile" evidence="11">
    <location>
        <begin position="141"/>
        <end position="415"/>
    </location>
</feature>
<keyword evidence="6 7" id="KW-0030">Aminoacyl-tRNA synthetase</keyword>
<evidence type="ECO:0000256" key="4">
    <source>
        <dbReference type="ARBA" id="ARBA00022840"/>
    </source>
</evidence>
<feature type="binding site" evidence="7 9">
    <location>
        <begin position="354"/>
        <end position="357"/>
    </location>
    <ligand>
        <name>ATP</name>
        <dbReference type="ChEBI" id="CHEBI:30616"/>
    </ligand>
</feature>
<dbReference type="UniPathway" id="UPA00906">
    <property type="reaction ID" value="UER00895"/>
</dbReference>
<dbReference type="InterPro" id="IPR033729">
    <property type="entry name" value="SerRS_core"/>
</dbReference>
<sequence>MLDLKYVIANIDAVRQNCRNRNVPADVLDDIDRIADLEADRKQVLSAVEDVRRRQNEVAQSTGKEKDPARRSELIEVGKRLKTDVVDQEEQLRRLDDEIKQRLRRIPNLTHPSAPVGQTEDDSVEIRKVGAPRAFDFPVKDHVELGKSLDLIDFETGGKVAGAGFYYLKNDAVLLDLALQQFALRKLIDRGFTPITTPDLARNSILEGVGFTPRGEETQVYSIEDSDLSLVGTAEITLGGMLADELLDESALPIKYVGLSHCFRTEAGAAGRASRGLYRVHQFTKVEMFAFSTPEQSDDIHKEMLAIEEEIFQTLGIPYVVLDIATGDLGGPAYRKFDLEAWMPGRGEHGEYGEVTSTSDCTDYQARRLNIRYRPTGQKGTRFVHTLNGTAVAVSRALIAVIENYQRADGRIDVPEALRPWIGKDVIG</sequence>
<dbReference type="InterPro" id="IPR002317">
    <property type="entry name" value="Ser-tRNA-ligase_type_1"/>
</dbReference>
<dbReference type="GO" id="GO:0005737">
    <property type="term" value="C:cytoplasm"/>
    <property type="evidence" value="ECO:0007669"/>
    <property type="project" value="UniProtKB-SubCell"/>
</dbReference>
<dbReference type="AlphaFoldDB" id="A0A1U7CTR7"/>
<dbReference type="InterPro" id="IPR002314">
    <property type="entry name" value="aa-tRNA-synt_IIb"/>
</dbReference>
<feature type="binding site" evidence="8">
    <location>
        <position position="233"/>
    </location>
    <ligand>
        <name>L-serine</name>
        <dbReference type="ChEBI" id="CHEBI:33384"/>
    </ligand>
</feature>
<dbReference type="CDD" id="cd00770">
    <property type="entry name" value="SerRS_core"/>
    <property type="match status" value="1"/>
</dbReference>
<dbReference type="InterPro" id="IPR045864">
    <property type="entry name" value="aa-tRNA-synth_II/BPL/LPL"/>
</dbReference>
<evidence type="ECO:0000256" key="1">
    <source>
        <dbReference type="ARBA" id="ARBA00022490"/>
    </source>
</evidence>